<name>A0A392RVS7_9FABA</name>
<feature type="non-terminal residue" evidence="1">
    <location>
        <position position="57"/>
    </location>
</feature>
<evidence type="ECO:0000313" key="1">
    <source>
        <dbReference type="EMBL" id="MCI39695.1"/>
    </source>
</evidence>
<comment type="caution">
    <text evidence="1">The sequence shown here is derived from an EMBL/GenBank/DDBJ whole genome shotgun (WGS) entry which is preliminary data.</text>
</comment>
<protein>
    <submittedName>
        <fullName evidence="1">Uncharacterized protein</fullName>
    </submittedName>
</protein>
<dbReference type="EMBL" id="LXQA010270566">
    <property type="protein sequence ID" value="MCI39695.1"/>
    <property type="molecule type" value="Genomic_DNA"/>
</dbReference>
<reference evidence="1 2" key="1">
    <citation type="journal article" date="2018" name="Front. Plant Sci.">
        <title>Red Clover (Trifolium pratense) and Zigzag Clover (T. medium) - A Picture of Genomic Similarities and Differences.</title>
        <authorList>
            <person name="Dluhosova J."/>
            <person name="Istvanek J."/>
            <person name="Nedelnik J."/>
            <person name="Repkova J."/>
        </authorList>
    </citation>
    <scope>NUCLEOTIDE SEQUENCE [LARGE SCALE GENOMIC DNA]</scope>
    <source>
        <strain evidence="2">cv. 10/8</strain>
        <tissue evidence="1">Leaf</tissue>
    </source>
</reference>
<dbReference type="AlphaFoldDB" id="A0A392RVS7"/>
<proteinExistence type="predicted"/>
<dbReference type="Proteomes" id="UP000265520">
    <property type="component" value="Unassembled WGS sequence"/>
</dbReference>
<evidence type="ECO:0000313" key="2">
    <source>
        <dbReference type="Proteomes" id="UP000265520"/>
    </source>
</evidence>
<sequence>MSQKAIVFAYGFSYMGGKGEIRVSYPFVEKDDEYSTAQVSLINGSYDDYELVESGWA</sequence>
<keyword evidence="2" id="KW-1185">Reference proteome</keyword>
<accession>A0A392RVS7</accession>
<organism evidence="1 2">
    <name type="scientific">Trifolium medium</name>
    <dbReference type="NCBI Taxonomy" id="97028"/>
    <lineage>
        <taxon>Eukaryota</taxon>
        <taxon>Viridiplantae</taxon>
        <taxon>Streptophyta</taxon>
        <taxon>Embryophyta</taxon>
        <taxon>Tracheophyta</taxon>
        <taxon>Spermatophyta</taxon>
        <taxon>Magnoliopsida</taxon>
        <taxon>eudicotyledons</taxon>
        <taxon>Gunneridae</taxon>
        <taxon>Pentapetalae</taxon>
        <taxon>rosids</taxon>
        <taxon>fabids</taxon>
        <taxon>Fabales</taxon>
        <taxon>Fabaceae</taxon>
        <taxon>Papilionoideae</taxon>
        <taxon>50 kb inversion clade</taxon>
        <taxon>NPAAA clade</taxon>
        <taxon>Hologalegina</taxon>
        <taxon>IRL clade</taxon>
        <taxon>Trifolieae</taxon>
        <taxon>Trifolium</taxon>
    </lineage>
</organism>